<dbReference type="Gene3D" id="2.60.40.10">
    <property type="entry name" value="Immunoglobulins"/>
    <property type="match status" value="2"/>
</dbReference>
<feature type="signal peptide" evidence="9">
    <location>
        <begin position="1"/>
        <end position="21"/>
    </location>
</feature>
<dbReference type="CDD" id="cd00099">
    <property type="entry name" value="IgV"/>
    <property type="match status" value="1"/>
</dbReference>
<evidence type="ECO:0000256" key="8">
    <source>
        <dbReference type="SAM" id="Phobius"/>
    </source>
</evidence>
<keyword evidence="3 9" id="KW-0732">Signal</keyword>
<feature type="chain" id="PRO_5046749459" description="Ig-like domain-containing protein" evidence="9">
    <location>
        <begin position="22"/>
        <end position="308"/>
    </location>
</feature>
<evidence type="ECO:0000256" key="1">
    <source>
        <dbReference type="ARBA" id="ARBA00004236"/>
    </source>
</evidence>
<name>A0ABV0MH49_9TELE</name>
<dbReference type="InterPro" id="IPR036179">
    <property type="entry name" value="Ig-like_dom_sf"/>
</dbReference>
<evidence type="ECO:0000313" key="11">
    <source>
        <dbReference type="EMBL" id="MEQ2158423.1"/>
    </source>
</evidence>
<evidence type="ECO:0000256" key="3">
    <source>
        <dbReference type="ARBA" id="ARBA00022729"/>
    </source>
</evidence>
<dbReference type="PANTHER" id="PTHR19433:SF111">
    <property type="entry name" value="T CELL RECEPTOR ALPHA VARIABLE 4"/>
    <property type="match status" value="1"/>
</dbReference>
<evidence type="ECO:0000313" key="12">
    <source>
        <dbReference type="Proteomes" id="UP001476798"/>
    </source>
</evidence>
<dbReference type="InterPro" id="IPR007110">
    <property type="entry name" value="Ig-like_dom"/>
</dbReference>
<evidence type="ECO:0000256" key="6">
    <source>
        <dbReference type="ARBA" id="ARBA00023157"/>
    </source>
</evidence>
<keyword evidence="2" id="KW-1003">Cell membrane</keyword>
<evidence type="ECO:0000256" key="4">
    <source>
        <dbReference type="ARBA" id="ARBA00022859"/>
    </source>
</evidence>
<evidence type="ECO:0000256" key="2">
    <source>
        <dbReference type="ARBA" id="ARBA00022475"/>
    </source>
</evidence>
<dbReference type="EMBL" id="JAHRIO010000767">
    <property type="protein sequence ID" value="MEQ2158423.1"/>
    <property type="molecule type" value="Genomic_DNA"/>
</dbReference>
<dbReference type="PROSITE" id="PS50835">
    <property type="entry name" value="IG_LIKE"/>
    <property type="match status" value="2"/>
</dbReference>
<evidence type="ECO:0000259" key="10">
    <source>
        <dbReference type="PROSITE" id="PS50835"/>
    </source>
</evidence>
<dbReference type="PANTHER" id="PTHR19433">
    <property type="entry name" value="T-CELL RECEPTOR ALPHA CHAIN V REGION-RELATED"/>
    <property type="match status" value="1"/>
</dbReference>
<evidence type="ECO:0000256" key="9">
    <source>
        <dbReference type="SAM" id="SignalP"/>
    </source>
</evidence>
<sequence length="308" mass="34433">MTPSDVLFFLMGLSLWNKAEMNDMKAFVHHETSFISADVGGNVTLRCSHDSNAASYYWYKQALGQKPQLISMTYKLEKSGTFHKEFKDNLRFTLETEIDKSQLKISDLQRSDTGTYLCASSRSFLLTFGKGVTVIVKDSVLGYKVLVHQSESKAAQPGGSLTLNCTVETRICRGEHRVFWFRNSAENDPGPIYTCGGRKDKYGRNLNIQATCVCNLPMKNINKSHVGTYYCAVASNGQIVFGNGTKLELESEPVLVYILCAALIFTTILSALLAFILYKKRKSDCRQTSGNHYFCNGGNCVQVIHIFQ</sequence>
<dbReference type="InterPro" id="IPR013106">
    <property type="entry name" value="Ig_V-set"/>
</dbReference>
<dbReference type="InterPro" id="IPR052051">
    <property type="entry name" value="TCR_complex_component"/>
</dbReference>
<comment type="subcellular location">
    <subcellularLocation>
        <location evidence="1">Cell membrane</location>
    </subcellularLocation>
</comment>
<dbReference type="Proteomes" id="UP001476798">
    <property type="component" value="Unassembled WGS sequence"/>
</dbReference>
<keyword evidence="5 8" id="KW-0472">Membrane</keyword>
<protein>
    <recommendedName>
        <fullName evidence="10">Ig-like domain-containing protein</fullName>
    </recommendedName>
</protein>
<dbReference type="InterPro" id="IPR003599">
    <property type="entry name" value="Ig_sub"/>
</dbReference>
<keyword evidence="12" id="KW-1185">Reference proteome</keyword>
<dbReference type="Pfam" id="PF07686">
    <property type="entry name" value="V-set"/>
    <property type="match status" value="2"/>
</dbReference>
<evidence type="ECO:0000256" key="5">
    <source>
        <dbReference type="ARBA" id="ARBA00023136"/>
    </source>
</evidence>
<feature type="transmembrane region" description="Helical" evidence="8">
    <location>
        <begin position="254"/>
        <end position="278"/>
    </location>
</feature>
<proteinExistence type="predicted"/>
<keyword evidence="8" id="KW-0812">Transmembrane</keyword>
<dbReference type="InterPro" id="IPR013783">
    <property type="entry name" value="Ig-like_fold"/>
</dbReference>
<dbReference type="SMART" id="SM00406">
    <property type="entry name" value="IGv"/>
    <property type="match status" value="1"/>
</dbReference>
<dbReference type="SMART" id="SM00409">
    <property type="entry name" value="IG"/>
    <property type="match status" value="2"/>
</dbReference>
<accession>A0ABV0MH49</accession>
<comment type="caution">
    <text evidence="11">The sequence shown here is derived from an EMBL/GenBank/DDBJ whole genome shotgun (WGS) entry which is preliminary data.</text>
</comment>
<feature type="domain" description="Ig-like" evidence="10">
    <location>
        <begin position="40"/>
        <end position="118"/>
    </location>
</feature>
<keyword evidence="7" id="KW-0325">Glycoprotein</keyword>
<dbReference type="SUPFAM" id="SSF48726">
    <property type="entry name" value="Immunoglobulin"/>
    <property type="match status" value="2"/>
</dbReference>
<reference evidence="11 12" key="1">
    <citation type="submission" date="2021-06" db="EMBL/GenBank/DDBJ databases">
        <authorList>
            <person name="Palmer J.M."/>
        </authorList>
    </citation>
    <scope>NUCLEOTIDE SEQUENCE [LARGE SCALE GENOMIC DNA]</scope>
    <source>
        <strain evidence="11 12">GA_2019</strain>
        <tissue evidence="11">Muscle</tissue>
    </source>
</reference>
<evidence type="ECO:0000256" key="7">
    <source>
        <dbReference type="ARBA" id="ARBA00023180"/>
    </source>
</evidence>
<gene>
    <name evidence="11" type="ORF">GOODEAATRI_012143</name>
</gene>
<keyword evidence="8" id="KW-1133">Transmembrane helix</keyword>
<organism evidence="11 12">
    <name type="scientific">Goodea atripinnis</name>
    <dbReference type="NCBI Taxonomy" id="208336"/>
    <lineage>
        <taxon>Eukaryota</taxon>
        <taxon>Metazoa</taxon>
        <taxon>Chordata</taxon>
        <taxon>Craniata</taxon>
        <taxon>Vertebrata</taxon>
        <taxon>Euteleostomi</taxon>
        <taxon>Actinopterygii</taxon>
        <taxon>Neopterygii</taxon>
        <taxon>Teleostei</taxon>
        <taxon>Neoteleostei</taxon>
        <taxon>Acanthomorphata</taxon>
        <taxon>Ovalentaria</taxon>
        <taxon>Atherinomorphae</taxon>
        <taxon>Cyprinodontiformes</taxon>
        <taxon>Goodeidae</taxon>
        <taxon>Goodea</taxon>
    </lineage>
</organism>
<keyword evidence="6" id="KW-1015">Disulfide bond</keyword>
<keyword evidence="4" id="KW-0391">Immunity</keyword>
<feature type="domain" description="Ig-like" evidence="10">
    <location>
        <begin position="143"/>
        <end position="236"/>
    </location>
</feature>